<gene>
    <name evidence="2" type="ORF">SINV_04175</name>
</gene>
<sequence length="363" mass="39961">MAEDTDPSLLGELKISHTEINEQADRQTVLQNRGGEPDQWCPPTVCFDPEVIIASSPDIDKENDASLINELFGEHPVSNESPWDPTVFESTKGEVCSGLKEELRTNLLSKFEIKGNLADIGPPKLNNEIRSALSKHHSVLKRDEYQCKAQLQVGACLNAFGSGISDLLKAYQGRPLQPNSAADQSAVDEWLFGSTFAEGLKSAQACEKAGKDLSRFSSGSTALTKTGYQPSQQQPTKQLLTYKGNRKATVSKQAPTVCSTGARTKSDRSRSTLHRSRSRTRSHLDRLRPRKIHKNKSRAGPRHRRNRRNRKARKLAAALNLPAETVPFISKLIKSGKLDPARPTVLANLPVTLPEESVNSIPV</sequence>
<proteinExistence type="predicted"/>
<dbReference type="HOGENOM" id="CLU_764145_0_0_1"/>
<dbReference type="AlphaFoldDB" id="E9JA32"/>
<feature type="region of interest" description="Disordered" evidence="1">
    <location>
        <begin position="215"/>
        <end position="236"/>
    </location>
</feature>
<feature type="compositionally biased region" description="Basic residues" evidence="1">
    <location>
        <begin position="271"/>
        <end position="281"/>
    </location>
</feature>
<dbReference type="EMBL" id="GL769756">
    <property type="protein sequence ID" value="EFZ10319.1"/>
    <property type="molecule type" value="Genomic_DNA"/>
</dbReference>
<name>E9JA32_SOLIN</name>
<evidence type="ECO:0000313" key="2">
    <source>
        <dbReference type="EMBL" id="EFZ10319.1"/>
    </source>
</evidence>
<feature type="compositionally biased region" description="Polar residues" evidence="1">
    <location>
        <begin position="250"/>
        <end position="263"/>
    </location>
</feature>
<protein>
    <submittedName>
        <fullName evidence="2">Uncharacterized protein</fullName>
    </submittedName>
</protein>
<evidence type="ECO:0000256" key="1">
    <source>
        <dbReference type="SAM" id="MobiDB-lite"/>
    </source>
</evidence>
<accession>E9JA32</accession>
<organism>
    <name type="scientific">Solenopsis invicta</name>
    <name type="common">Red imported fire ant</name>
    <name type="synonym">Solenopsis wagneri</name>
    <dbReference type="NCBI Taxonomy" id="13686"/>
    <lineage>
        <taxon>Eukaryota</taxon>
        <taxon>Metazoa</taxon>
        <taxon>Ecdysozoa</taxon>
        <taxon>Arthropoda</taxon>
        <taxon>Hexapoda</taxon>
        <taxon>Insecta</taxon>
        <taxon>Pterygota</taxon>
        <taxon>Neoptera</taxon>
        <taxon>Endopterygota</taxon>
        <taxon>Hymenoptera</taxon>
        <taxon>Apocrita</taxon>
        <taxon>Aculeata</taxon>
        <taxon>Formicoidea</taxon>
        <taxon>Formicidae</taxon>
        <taxon>Myrmicinae</taxon>
        <taxon>Solenopsis</taxon>
    </lineage>
</organism>
<feature type="region of interest" description="Disordered" evidence="1">
    <location>
        <begin position="250"/>
        <end position="311"/>
    </location>
</feature>
<feature type="non-terminal residue" evidence="2">
    <location>
        <position position="363"/>
    </location>
</feature>
<feature type="compositionally biased region" description="Basic residues" evidence="1">
    <location>
        <begin position="288"/>
        <end position="311"/>
    </location>
</feature>
<reference evidence="2" key="1">
    <citation type="journal article" date="2011" name="Proc. Natl. Acad. Sci. U.S.A.">
        <title>The genome of the fire ant Solenopsis invicta.</title>
        <authorList>
            <person name="Wurm Y."/>
            <person name="Wang J."/>
            <person name="Riba-Grognuz O."/>
            <person name="Corona M."/>
            <person name="Nygaard S."/>
            <person name="Hunt B.G."/>
            <person name="Ingram K.K."/>
            <person name="Falquet L."/>
            <person name="Nipitwattanaphon M."/>
            <person name="Gotzek D."/>
            <person name="Dijkstra M.B."/>
            <person name="Oettler J."/>
            <person name="Comtesse F."/>
            <person name="Shih C.J."/>
            <person name="Wu W.J."/>
            <person name="Yang C.C."/>
            <person name="Thomas J."/>
            <person name="Beaudoing E."/>
            <person name="Pradervand S."/>
            <person name="Flegel V."/>
            <person name="Cook E.D."/>
            <person name="Fabbretti R."/>
            <person name="Stockinger H."/>
            <person name="Long L."/>
            <person name="Farmerie W.G."/>
            <person name="Oakey J."/>
            <person name="Boomsma J.J."/>
            <person name="Pamilo P."/>
            <person name="Yi S.V."/>
            <person name="Heinze J."/>
            <person name="Goodisman M.A."/>
            <person name="Farinelli L."/>
            <person name="Harshman K."/>
            <person name="Hulo N."/>
            <person name="Cerutti L."/>
            <person name="Xenarios I."/>
            <person name="Shoemaker D."/>
            <person name="Keller L."/>
        </authorList>
    </citation>
    <scope>NUCLEOTIDE SEQUENCE [LARGE SCALE GENOMIC DNA]</scope>
</reference>